<dbReference type="Pfam" id="PF07258">
    <property type="entry name" value="COMM_domain"/>
    <property type="match status" value="1"/>
</dbReference>
<dbReference type="AlphaFoldDB" id="A0A7S3GGQ4"/>
<dbReference type="PANTHER" id="PTHR16231:SF2">
    <property type="entry name" value="COMM DOMAIN-CONTAINING PROTEIN 7"/>
    <property type="match status" value="1"/>
</dbReference>
<dbReference type="Pfam" id="PF21672">
    <property type="entry name" value="COMM_HN"/>
    <property type="match status" value="1"/>
</dbReference>
<dbReference type="GO" id="GO:0033209">
    <property type="term" value="P:tumor necrosis factor-mediated signaling pathway"/>
    <property type="evidence" value="ECO:0007669"/>
    <property type="project" value="TreeGrafter"/>
</dbReference>
<accession>A0A7S3GGQ4</accession>
<feature type="domain" description="COMM" evidence="1">
    <location>
        <begin position="138"/>
        <end position="205"/>
    </location>
</feature>
<evidence type="ECO:0000259" key="1">
    <source>
        <dbReference type="PROSITE" id="PS51269"/>
    </source>
</evidence>
<dbReference type="InterPro" id="IPR047155">
    <property type="entry name" value="COMMD4/6/7/8"/>
</dbReference>
<proteinExistence type="predicted"/>
<name>A0A7S3GGQ4_9EUKA</name>
<dbReference type="PROSITE" id="PS51269">
    <property type="entry name" value="COMM"/>
    <property type="match status" value="1"/>
</dbReference>
<dbReference type="EMBL" id="HBIB01042881">
    <property type="protein sequence ID" value="CAE0265749.1"/>
    <property type="molecule type" value="Transcribed_RNA"/>
</dbReference>
<dbReference type="GO" id="GO:0051059">
    <property type="term" value="F:NF-kappaB binding"/>
    <property type="evidence" value="ECO:0007669"/>
    <property type="project" value="TreeGrafter"/>
</dbReference>
<dbReference type="GO" id="GO:0045892">
    <property type="term" value="P:negative regulation of DNA-templated transcription"/>
    <property type="evidence" value="ECO:0007669"/>
    <property type="project" value="TreeGrafter"/>
</dbReference>
<reference evidence="2" key="1">
    <citation type="submission" date="2021-01" db="EMBL/GenBank/DDBJ databases">
        <authorList>
            <person name="Corre E."/>
            <person name="Pelletier E."/>
            <person name="Niang G."/>
            <person name="Scheremetjew M."/>
            <person name="Finn R."/>
            <person name="Kale V."/>
            <person name="Holt S."/>
            <person name="Cochrane G."/>
            <person name="Meng A."/>
            <person name="Brown T."/>
            <person name="Cohen L."/>
        </authorList>
    </citation>
    <scope>NUCLEOTIDE SEQUENCE</scope>
    <source>
        <strain evidence="2">NIES-2562</strain>
    </source>
</reference>
<evidence type="ECO:0000313" key="2">
    <source>
        <dbReference type="EMBL" id="CAE0265749.1"/>
    </source>
</evidence>
<gene>
    <name evidence="2" type="ORF">PBIL07802_LOCUS28087</name>
</gene>
<dbReference type="PANTHER" id="PTHR16231">
    <property type="entry name" value="COMM DOMAIN-CONTAINING PROTEIN 4-8 FAMILY MEMBER"/>
    <property type="match status" value="1"/>
</dbReference>
<organism evidence="2">
    <name type="scientific">Palpitomonas bilix</name>
    <dbReference type="NCBI Taxonomy" id="652834"/>
    <lineage>
        <taxon>Eukaryota</taxon>
        <taxon>Eukaryota incertae sedis</taxon>
    </lineage>
</organism>
<protein>
    <recommendedName>
        <fullName evidence="1">COMM domain-containing protein</fullName>
    </recommendedName>
</protein>
<dbReference type="InterPro" id="IPR017920">
    <property type="entry name" value="COMM"/>
</dbReference>
<sequence length="205" mass="22874">MAATGDKLFFAGQDGVDSNVLADLGQLASLTPDQAEQISTVAFSALKGMHTKDAVLGLLDKFCEAHGMKRAGLERLFRSLLFFFQVCAQKHLSPPLLRQDLNKLGVEDEVALVVVEKYRNEFADVSRSLVERTLNVNQLKNLKWKFGVTSSNSEMASVGKTFLQLSFTIQNGEKKEEKLMELSLPQFYTLLQEMEKAKAALDYFS</sequence>